<evidence type="ECO:0000256" key="3">
    <source>
        <dbReference type="ARBA" id="ARBA00022723"/>
    </source>
</evidence>
<evidence type="ECO:0000256" key="5">
    <source>
        <dbReference type="ARBA" id="ARBA00023004"/>
    </source>
</evidence>
<evidence type="ECO:0000313" key="10">
    <source>
        <dbReference type="Proteomes" id="UP000290365"/>
    </source>
</evidence>
<keyword evidence="10" id="KW-1185">Reference proteome</keyword>
<dbReference type="InterPro" id="IPR002401">
    <property type="entry name" value="Cyt_P450_E_grp-I"/>
</dbReference>
<dbReference type="PRINTS" id="PR00385">
    <property type="entry name" value="P450"/>
</dbReference>
<dbReference type="InterPro" id="IPR001128">
    <property type="entry name" value="Cyt_P450"/>
</dbReference>
<dbReference type="PANTHER" id="PTHR24291:SF50">
    <property type="entry name" value="BIFUNCTIONAL ALBAFLAVENONE MONOOXYGENASE_TERPENE SYNTHASE"/>
    <property type="match status" value="1"/>
</dbReference>
<keyword evidence="5 7" id="KW-0408">Iron</keyword>
<organism evidence="9 10">
    <name type="scientific">Ktedonosporobacter rubrisoli</name>
    <dbReference type="NCBI Taxonomy" id="2509675"/>
    <lineage>
        <taxon>Bacteria</taxon>
        <taxon>Bacillati</taxon>
        <taxon>Chloroflexota</taxon>
        <taxon>Ktedonobacteria</taxon>
        <taxon>Ktedonobacterales</taxon>
        <taxon>Ktedonosporobacteraceae</taxon>
        <taxon>Ktedonosporobacter</taxon>
    </lineage>
</organism>
<keyword evidence="3 7" id="KW-0479">Metal-binding</keyword>
<keyword evidence="4 8" id="KW-0560">Oxidoreductase</keyword>
<gene>
    <name evidence="9" type="ORF">EPA93_29320</name>
</gene>
<evidence type="ECO:0000256" key="4">
    <source>
        <dbReference type="ARBA" id="ARBA00023002"/>
    </source>
</evidence>
<dbReference type="KEGG" id="kbs:EPA93_29320"/>
<dbReference type="RefSeq" id="WP_129890925.1">
    <property type="nucleotide sequence ID" value="NZ_CP035758.1"/>
</dbReference>
<protein>
    <submittedName>
        <fullName evidence="9">Cytochrome P450</fullName>
    </submittedName>
</protein>
<dbReference type="InterPro" id="IPR017972">
    <property type="entry name" value="Cyt_P450_CS"/>
</dbReference>
<proteinExistence type="inferred from homology"/>
<comment type="cofactor">
    <cofactor evidence="7">
        <name>heme</name>
        <dbReference type="ChEBI" id="CHEBI:30413"/>
    </cofactor>
</comment>
<evidence type="ECO:0000256" key="6">
    <source>
        <dbReference type="ARBA" id="ARBA00023033"/>
    </source>
</evidence>
<evidence type="ECO:0000256" key="7">
    <source>
        <dbReference type="PIRSR" id="PIRSR602401-1"/>
    </source>
</evidence>
<dbReference type="GO" id="GO:0005506">
    <property type="term" value="F:iron ion binding"/>
    <property type="evidence" value="ECO:0007669"/>
    <property type="project" value="InterPro"/>
</dbReference>
<dbReference type="SUPFAM" id="SSF48264">
    <property type="entry name" value="Cytochrome P450"/>
    <property type="match status" value="1"/>
</dbReference>
<evidence type="ECO:0000313" key="9">
    <source>
        <dbReference type="EMBL" id="QBD79859.1"/>
    </source>
</evidence>
<dbReference type="GO" id="GO:0016705">
    <property type="term" value="F:oxidoreductase activity, acting on paired donors, with incorporation or reduction of molecular oxygen"/>
    <property type="evidence" value="ECO:0007669"/>
    <property type="project" value="InterPro"/>
</dbReference>
<keyword evidence="6 8" id="KW-0503">Monooxygenase</keyword>
<dbReference type="EMBL" id="CP035758">
    <property type="protein sequence ID" value="QBD79859.1"/>
    <property type="molecule type" value="Genomic_DNA"/>
</dbReference>
<dbReference type="InterPro" id="IPR050196">
    <property type="entry name" value="Cytochrome_P450_Monoox"/>
</dbReference>
<dbReference type="CDD" id="cd11053">
    <property type="entry name" value="CYP110-like"/>
    <property type="match status" value="1"/>
</dbReference>
<dbReference type="GO" id="GO:0004497">
    <property type="term" value="F:monooxygenase activity"/>
    <property type="evidence" value="ECO:0007669"/>
    <property type="project" value="UniProtKB-KW"/>
</dbReference>
<dbReference type="Proteomes" id="UP000290365">
    <property type="component" value="Chromosome"/>
</dbReference>
<keyword evidence="2 7" id="KW-0349">Heme</keyword>
<dbReference type="OrthoDB" id="140159at2"/>
<dbReference type="AlphaFoldDB" id="A0A4P6JW01"/>
<dbReference type="PROSITE" id="PS00086">
    <property type="entry name" value="CYTOCHROME_P450"/>
    <property type="match status" value="1"/>
</dbReference>
<dbReference type="PRINTS" id="PR00463">
    <property type="entry name" value="EP450I"/>
</dbReference>
<evidence type="ECO:0000256" key="1">
    <source>
        <dbReference type="ARBA" id="ARBA00010617"/>
    </source>
</evidence>
<dbReference type="Pfam" id="PF00067">
    <property type="entry name" value="p450"/>
    <property type="match status" value="1"/>
</dbReference>
<dbReference type="GO" id="GO:0020037">
    <property type="term" value="F:heme binding"/>
    <property type="evidence" value="ECO:0007669"/>
    <property type="project" value="InterPro"/>
</dbReference>
<evidence type="ECO:0000256" key="2">
    <source>
        <dbReference type="ARBA" id="ARBA00022617"/>
    </source>
</evidence>
<evidence type="ECO:0000256" key="8">
    <source>
        <dbReference type="RuleBase" id="RU000461"/>
    </source>
</evidence>
<feature type="binding site" description="axial binding residue" evidence="7">
    <location>
        <position position="397"/>
    </location>
    <ligand>
        <name>heme</name>
        <dbReference type="ChEBI" id="CHEBI:30413"/>
    </ligand>
    <ligandPart>
        <name>Fe</name>
        <dbReference type="ChEBI" id="CHEBI:18248"/>
    </ligandPart>
</feature>
<dbReference type="InterPro" id="IPR036396">
    <property type="entry name" value="Cyt_P450_sf"/>
</dbReference>
<reference evidence="9 10" key="1">
    <citation type="submission" date="2019-01" db="EMBL/GenBank/DDBJ databases">
        <title>Ktedonosporobacter rubrisoli SCAWS-G2.</title>
        <authorList>
            <person name="Huang Y."/>
            <person name="Yan B."/>
        </authorList>
    </citation>
    <scope>NUCLEOTIDE SEQUENCE [LARGE SCALE GENOMIC DNA]</scope>
    <source>
        <strain evidence="9 10">SCAWS-G2</strain>
    </source>
</reference>
<dbReference type="Gene3D" id="1.10.630.10">
    <property type="entry name" value="Cytochrome P450"/>
    <property type="match status" value="1"/>
</dbReference>
<comment type="similarity">
    <text evidence="1 8">Belongs to the cytochrome P450 family.</text>
</comment>
<accession>A0A4P6JW01</accession>
<dbReference type="PANTHER" id="PTHR24291">
    <property type="entry name" value="CYTOCHROME P450 FAMILY 4"/>
    <property type="match status" value="1"/>
</dbReference>
<name>A0A4P6JW01_KTERU</name>
<sequence>MKASSTEKSIPGPQALPMLGWRAGMFKLYSEPFRYLRSLHNTYGNIVALAKGDPSYVCAFGPEANFALLSQPDIFAVSAGPFEKLPEDTPLVRIGGNSLQMMREEQHKQQRHLLQPALHRQQIGNYRDYMVALTEHMLEHWQRLTELELYYEMEILTRNIVVKALFGIEDEAEIEQLGKLLQQTVSSLTLALLAPIDIPGLPYHRSMHMAGELENALLALIERKRRQAEANDLLAMLIRTSDEDGARLSDKQLISHTFTLFTAGHETTSTALTWSIFLLGQHPQIFADLLDELEATLHGEAPTLEQLGQLPQLDRVIKESLRLMGPATIGQRRVIAPSYELGGYTLPRDATVIYSQFITHRMPELYAEPERFLPERWSTLKRTAYEYLPFGAGQHRCIGADFAMQEMKVVLSMILQRFRLEYLPGKPLAIDLTMRPRHGLPMRIRPQDRQFRRIPVEGMIAELVDLRS</sequence>